<dbReference type="Gene3D" id="1.10.3210.10">
    <property type="entry name" value="Hypothetical protein af1432"/>
    <property type="match status" value="1"/>
</dbReference>
<gene>
    <name evidence="1" type="ORF">RY831_18400</name>
</gene>
<evidence type="ECO:0000313" key="2">
    <source>
        <dbReference type="Proteomes" id="UP001352263"/>
    </source>
</evidence>
<dbReference type="PANTHER" id="PTHR21174">
    <property type="match status" value="1"/>
</dbReference>
<organism evidence="1 2">
    <name type="scientific">Noviherbaspirillum album</name>
    <dbReference type="NCBI Taxonomy" id="3080276"/>
    <lineage>
        <taxon>Bacteria</taxon>
        <taxon>Pseudomonadati</taxon>
        <taxon>Pseudomonadota</taxon>
        <taxon>Betaproteobacteria</taxon>
        <taxon>Burkholderiales</taxon>
        <taxon>Oxalobacteraceae</taxon>
        <taxon>Noviherbaspirillum</taxon>
    </lineage>
</organism>
<dbReference type="PANTHER" id="PTHR21174:SF0">
    <property type="entry name" value="HD PHOSPHOHYDROLASE FAMILY PROTEIN-RELATED"/>
    <property type="match status" value="1"/>
</dbReference>
<name>A0ABU6JDA2_9BURK</name>
<dbReference type="EMBL" id="JAWIIV010000016">
    <property type="protein sequence ID" value="MEC4721139.1"/>
    <property type="molecule type" value="Genomic_DNA"/>
</dbReference>
<reference evidence="1 2" key="1">
    <citation type="submission" date="2023-10" db="EMBL/GenBank/DDBJ databases">
        <title>Noviherbaspirillum sp. CPCC 100848 genome assembly.</title>
        <authorList>
            <person name="Li X.Y."/>
            <person name="Fang X.M."/>
        </authorList>
    </citation>
    <scope>NUCLEOTIDE SEQUENCE [LARGE SCALE GENOMIC DNA]</scope>
    <source>
        <strain evidence="1 2">CPCC 100848</strain>
    </source>
</reference>
<comment type="caution">
    <text evidence="1">The sequence shown here is derived from an EMBL/GenBank/DDBJ whole genome shotgun (WGS) entry which is preliminary data.</text>
</comment>
<dbReference type="InterPro" id="IPR009218">
    <property type="entry name" value="HD_phosphohydro"/>
</dbReference>
<dbReference type="RefSeq" id="WP_326507847.1">
    <property type="nucleotide sequence ID" value="NZ_JAWIIV010000016.1"/>
</dbReference>
<proteinExistence type="predicted"/>
<dbReference type="SUPFAM" id="SSF109604">
    <property type="entry name" value="HD-domain/PDEase-like"/>
    <property type="match status" value="1"/>
</dbReference>
<dbReference type="PIRSF" id="PIRSF035170">
    <property type="entry name" value="HD_phosphohydro"/>
    <property type="match status" value="1"/>
</dbReference>
<sequence>MPRVADSGDDLPASEPDASWLASRWQALCTALECPPQAAADVWQLIEQHYCEPRRHYHNLAHVAALLRHADAHCAHLSHAHVVELAIWFHDVIYDTQSGGNEVASAAVASAAMQAMRVDAGIASQVERCILATIHHAVTDKDVPDLPLFLDFDLAILGAPRDVYQQYRAAIRCEYEWVPEQDYRTGRAKVLRRFLDRPALYFTPWMASRFEASARDNLRSELLLLDPQFTSR</sequence>
<evidence type="ECO:0000313" key="1">
    <source>
        <dbReference type="EMBL" id="MEC4721139.1"/>
    </source>
</evidence>
<accession>A0ABU6JDA2</accession>
<dbReference type="Proteomes" id="UP001352263">
    <property type="component" value="Unassembled WGS sequence"/>
</dbReference>
<keyword evidence="2" id="KW-1185">Reference proteome</keyword>
<protein>
    <recommendedName>
        <fullName evidence="3">N-methyl-D-aspartate receptor NMDAR2C subunit</fullName>
    </recommendedName>
</protein>
<evidence type="ECO:0008006" key="3">
    <source>
        <dbReference type="Google" id="ProtNLM"/>
    </source>
</evidence>